<dbReference type="RefSeq" id="XP_040654564.1">
    <property type="nucleotide sequence ID" value="XM_040804460.1"/>
</dbReference>
<dbReference type="AlphaFoldDB" id="A0A151GDN3"/>
<evidence type="ECO:0000313" key="4">
    <source>
        <dbReference type="Proteomes" id="UP000076580"/>
    </source>
</evidence>
<organism evidence="3 4">
    <name type="scientific">Drechmeria coniospora</name>
    <name type="common">Nematophagous fungus</name>
    <name type="synonym">Meria coniospora</name>
    <dbReference type="NCBI Taxonomy" id="98403"/>
    <lineage>
        <taxon>Eukaryota</taxon>
        <taxon>Fungi</taxon>
        <taxon>Dikarya</taxon>
        <taxon>Ascomycota</taxon>
        <taxon>Pezizomycotina</taxon>
        <taxon>Sordariomycetes</taxon>
        <taxon>Hypocreomycetidae</taxon>
        <taxon>Hypocreales</taxon>
        <taxon>Ophiocordycipitaceae</taxon>
        <taxon>Drechmeria</taxon>
    </lineage>
</organism>
<feature type="region of interest" description="Disordered" evidence="2">
    <location>
        <begin position="334"/>
        <end position="432"/>
    </location>
</feature>
<comment type="caution">
    <text evidence="3">The sequence shown here is derived from an EMBL/GenBank/DDBJ whole genome shotgun (WGS) entry which is preliminary data.</text>
</comment>
<feature type="region of interest" description="Disordered" evidence="2">
    <location>
        <begin position="207"/>
        <end position="287"/>
    </location>
</feature>
<feature type="coiled-coil region" evidence="1">
    <location>
        <begin position="110"/>
        <end position="165"/>
    </location>
</feature>
<evidence type="ECO:0000256" key="1">
    <source>
        <dbReference type="SAM" id="Coils"/>
    </source>
</evidence>
<name>A0A151GDN3_DRECN</name>
<reference evidence="3 4" key="1">
    <citation type="journal article" date="2016" name="Sci. Rep.">
        <title>Insights into Adaptations to a Near-Obligate Nematode Endoparasitic Lifestyle from the Finished Genome of Drechmeria coniospora.</title>
        <authorList>
            <person name="Zhang L."/>
            <person name="Zhou Z."/>
            <person name="Guo Q."/>
            <person name="Fokkens L."/>
            <person name="Miskei M."/>
            <person name="Pocsi I."/>
            <person name="Zhang W."/>
            <person name="Chen M."/>
            <person name="Wang L."/>
            <person name="Sun Y."/>
            <person name="Donzelli B.G."/>
            <person name="Gibson D.M."/>
            <person name="Nelson D.R."/>
            <person name="Luo J.G."/>
            <person name="Rep M."/>
            <person name="Liu H."/>
            <person name="Yang S."/>
            <person name="Wang J."/>
            <person name="Krasnoff S.B."/>
            <person name="Xu Y."/>
            <person name="Molnar I."/>
            <person name="Lin M."/>
        </authorList>
    </citation>
    <scope>NUCLEOTIDE SEQUENCE [LARGE SCALE GENOMIC DNA]</scope>
    <source>
        <strain evidence="3 4">ARSEF 6962</strain>
    </source>
</reference>
<keyword evidence="1" id="KW-0175">Coiled coil</keyword>
<dbReference type="GeneID" id="63719817"/>
<feature type="compositionally biased region" description="Polar residues" evidence="2">
    <location>
        <begin position="207"/>
        <end position="221"/>
    </location>
</feature>
<evidence type="ECO:0000313" key="3">
    <source>
        <dbReference type="EMBL" id="KYK55212.1"/>
    </source>
</evidence>
<proteinExistence type="predicted"/>
<feature type="compositionally biased region" description="Acidic residues" evidence="2">
    <location>
        <begin position="250"/>
        <end position="266"/>
    </location>
</feature>
<evidence type="ECO:0000256" key="2">
    <source>
        <dbReference type="SAM" id="MobiDB-lite"/>
    </source>
</evidence>
<keyword evidence="4" id="KW-1185">Reference proteome</keyword>
<dbReference type="Proteomes" id="UP000076580">
    <property type="component" value="Chromosome 03"/>
</dbReference>
<feature type="compositionally biased region" description="Low complexity" evidence="2">
    <location>
        <begin position="351"/>
        <end position="366"/>
    </location>
</feature>
<dbReference type="InParanoid" id="A0A151GDN3"/>
<accession>A0A151GDN3</accession>
<protein>
    <submittedName>
        <fullName evidence="3">Uncharacterized protein</fullName>
    </submittedName>
</protein>
<gene>
    <name evidence="3" type="ORF">DCS_07174</name>
</gene>
<dbReference type="STRING" id="98403.A0A151GDN3"/>
<dbReference type="EMBL" id="LAYC01000003">
    <property type="protein sequence ID" value="KYK55212.1"/>
    <property type="molecule type" value="Genomic_DNA"/>
</dbReference>
<sequence>MMSADLSAPLAGAARADKLKQMAHNHPAFDKARHAQEMLVNVQHAIRSVAGLSATETNALVLQLQEVGQTISQETAQLVQALMNVGLDQEDTDRALARMSIQANFVSAKVDEQAQTIKSLSAEVVAEKEKADKAMAESKIASGRLESLEKEIGTLRGMLEKHKAADVAEDSDLVEVRDPAIRFSTGSPRANRRIDKVTLSLCGLDTDPQQQMEQSNPQAEQFQEGAPLTESSPLLARPRQAQGYRLTPAVEEEEEGEEEEEEEDELEERRGTEEMDDAMTARPVVPSTVRDHAVSSFQPLQRAASVAPPKFGPLQAGPPRAPSAFAHERRFQSGWGHRVPPSGPGNGNGNGAANHGSSAFGAAFGPTARKPSGGFQPLPRYRPDFHQPGSGFGAPQDGGHHASRVGSAFAHRPSYYPSTPTSAGRHGRFGRFPDGPPTGGVEYGGASMAVVPRNVFTGPPIHLTERVIGAWNEHVMEFYGTIRSFVERFAMDPEQGMVLHISNTSLWPVLLATYHPLSESEAASYLDFHLRNENSKACVVTRLIIDYVVNRVWVPGAWIGSDAKSTYELADLERELDAAQAQSSAARQPLLNQQAAIISHILRNEQGTLWHKSKTDDIARALQTTAQPLMNKHANPHDAFRALSHVADAAWDLSSRILASRLTFDFRFPDIGARFSAQSMLPIWPPLDPAELQAKHWRVALVTTPVITCRNDTGGSISAHSVALADVFCMQ</sequence>